<accession>A0ABW5ME02</accession>
<organism evidence="2 3">
    <name type="scientific">Pedobacter vanadiisoli</name>
    <dbReference type="NCBI Taxonomy" id="1761975"/>
    <lineage>
        <taxon>Bacteria</taxon>
        <taxon>Pseudomonadati</taxon>
        <taxon>Bacteroidota</taxon>
        <taxon>Sphingobacteriia</taxon>
        <taxon>Sphingobacteriales</taxon>
        <taxon>Sphingobacteriaceae</taxon>
        <taxon>Pedobacter</taxon>
    </lineage>
</organism>
<dbReference type="RefSeq" id="WP_379074606.1">
    <property type="nucleotide sequence ID" value="NZ_JBHULL010000003.1"/>
</dbReference>
<sequence>MDEYRLNIIKKSNTEINRLQLLSVFFDDEVIYKIYLRSQVIHQLFVNNEELEIEKLDLFHLQFTDSVIELLRKIKKSNEKNVSLIYDEIDLNEELIGRMAVALTDQKSFRLDKQKQSLKVNLSLRKLFSVLSDLSSDFPFSKNINVFSSKYANDFYFDLTTDQFTQLINFQNKQVYTNAYAIIEKKLMGKLCKYDFRTEFYAGLKSGEQVIEVYNFLETDDYYLFFPSRNLFLFCDLAVLKDLDTSTNLSEKEKIIQELQYKNDKLKSNAAVLKTAIPQEVVNLLEDSYAKISDINFINHLSNFDVQSNILKTMLKTDLF</sequence>
<evidence type="ECO:0000313" key="2">
    <source>
        <dbReference type="EMBL" id="MFD2581395.1"/>
    </source>
</evidence>
<evidence type="ECO:0000256" key="1">
    <source>
        <dbReference type="SAM" id="Coils"/>
    </source>
</evidence>
<keyword evidence="1" id="KW-0175">Coiled coil</keyword>
<proteinExistence type="predicted"/>
<protein>
    <submittedName>
        <fullName evidence="2">Uncharacterized protein</fullName>
    </submittedName>
</protein>
<feature type="coiled-coil region" evidence="1">
    <location>
        <begin position="249"/>
        <end position="276"/>
    </location>
</feature>
<dbReference type="Proteomes" id="UP001597461">
    <property type="component" value="Unassembled WGS sequence"/>
</dbReference>
<reference evidence="3" key="1">
    <citation type="journal article" date="2019" name="Int. J. Syst. Evol. Microbiol.">
        <title>The Global Catalogue of Microorganisms (GCM) 10K type strain sequencing project: providing services to taxonomists for standard genome sequencing and annotation.</title>
        <authorList>
            <consortium name="The Broad Institute Genomics Platform"/>
            <consortium name="The Broad Institute Genome Sequencing Center for Infectious Disease"/>
            <person name="Wu L."/>
            <person name="Ma J."/>
        </authorList>
    </citation>
    <scope>NUCLEOTIDE SEQUENCE [LARGE SCALE GENOMIC DNA]</scope>
    <source>
        <strain evidence="3">KCTC 42866</strain>
    </source>
</reference>
<comment type="caution">
    <text evidence="2">The sequence shown here is derived from an EMBL/GenBank/DDBJ whole genome shotgun (WGS) entry which is preliminary data.</text>
</comment>
<evidence type="ECO:0000313" key="3">
    <source>
        <dbReference type="Proteomes" id="UP001597461"/>
    </source>
</evidence>
<dbReference type="EMBL" id="JBHULL010000003">
    <property type="protein sequence ID" value="MFD2581395.1"/>
    <property type="molecule type" value="Genomic_DNA"/>
</dbReference>
<name>A0ABW5ME02_9SPHI</name>
<gene>
    <name evidence="2" type="ORF">ACFSR6_02765</name>
</gene>
<keyword evidence="3" id="KW-1185">Reference proteome</keyword>